<dbReference type="OrthoDB" id="9764363at2"/>
<dbReference type="SUPFAM" id="SSF52096">
    <property type="entry name" value="ClpP/crotonase"/>
    <property type="match status" value="2"/>
</dbReference>
<dbReference type="InterPro" id="IPR002142">
    <property type="entry name" value="Peptidase_S49"/>
</dbReference>
<dbReference type="InterPro" id="IPR047272">
    <property type="entry name" value="S49_SppA_C"/>
</dbReference>
<evidence type="ECO:0000259" key="9">
    <source>
        <dbReference type="Pfam" id="PF01343"/>
    </source>
</evidence>
<dbReference type="GO" id="GO:0016020">
    <property type="term" value="C:membrane"/>
    <property type="evidence" value="ECO:0007669"/>
    <property type="project" value="UniProtKB-SubCell"/>
</dbReference>
<keyword evidence="8" id="KW-1133">Transmembrane helix</keyword>
<organism evidence="10 11">
    <name type="scientific">Parapontixanthobacter aurantiacus</name>
    <dbReference type="NCBI Taxonomy" id="1463599"/>
    <lineage>
        <taxon>Bacteria</taxon>
        <taxon>Pseudomonadati</taxon>
        <taxon>Pseudomonadota</taxon>
        <taxon>Alphaproteobacteria</taxon>
        <taxon>Sphingomonadales</taxon>
        <taxon>Erythrobacteraceae</taxon>
        <taxon>Parapontixanthobacter</taxon>
    </lineage>
</organism>
<keyword evidence="8" id="KW-0812">Transmembrane</keyword>
<comment type="similarity">
    <text evidence="2">Belongs to the peptidase S49 family.</text>
</comment>
<reference evidence="10 11" key="1">
    <citation type="submission" date="2019-12" db="EMBL/GenBank/DDBJ databases">
        <title>Genomic-based taxomic classification of the family Erythrobacteraceae.</title>
        <authorList>
            <person name="Xu L."/>
        </authorList>
    </citation>
    <scope>NUCLEOTIDE SEQUENCE [LARGE SCALE GENOMIC DNA]</scope>
    <source>
        <strain evidence="10 11">MCCC 1A09962</strain>
    </source>
</reference>
<evidence type="ECO:0000256" key="3">
    <source>
        <dbReference type="ARBA" id="ARBA00022670"/>
    </source>
</evidence>
<evidence type="ECO:0000256" key="8">
    <source>
        <dbReference type="SAM" id="Phobius"/>
    </source>
</evidence>
<evidence type="ECO:0000256" key="6">
    <source>
        <dbReference type="ARBA" id="ARBA00023136"/>
    </source>
</evidence>
<evidence type="ECO:0000256" key="4">
    <source>
        <dbReference type="ARBA" id="ARBA00022801"/>
    </source>
</evidence>
<dbReference type="GO" id="GO:0006465">
    <property type="term" value="P:signal peptide processing"/>
    <property type="evidence" value="ECO:0007669"/>
    <property type="project" value="InterPro"/>
</dbReference>
<keyword evidence="11" id="KW-1185">Reference proteome</keyword>
<feature type="active site" description="Proton donor/acceptor" evidence="7">
    <location>
        <position position="193"/>
    </location>
</feature>
<evidence type="ECO:0000256" key="1">
    <source>
        <dbReference type="ARBA" id="ARBA00004370"/>
    </source>
</evidence>
<dbReference type="PANTHER" id="PTHR33209">
    <property type="entry name" value="PROTEASE 4"/>
    <property type="match status" value="1"/>
</dbReference>
<dbReference type="GO" id="GO:0008236">
    <property type="term" value="F:serine-type peptidase activity"/>
    <property type="evidence" value="ECO:0007669"/>
    <property type="project" value="UniProtKB-KW"/>
</dbReference>
<dbReference type="CDD" id="cd07018">
    <property type="entry name" value="S49_SppA_67K_type"/>
    <property type="match status" value="1"/>
</dbReference>
<keyword evidence="3" id="KW-0645">Protease</keyword>
<feature type="active site" description="Nucleophile" evidence="7">
    <location>
        <position position="392"/>
    </location>
</feature>
<dbReference type="NCBIfam" id="TIGR00705">
    <property type="entry name" value="SppA_67K"/>
    <property type="match status" value="1"/>
</dbReference>
<dbReference type="CDD" id="cd07023">
    <property type="entry name" value="S49_Sppa_N_C"/>
    <property type="match status" value="1"/>
</dbReference>
<keyword evidence="5" id="KW-0720">Serine protease</keyword>
<evidence type="ECO:0000313" key="10">
    <source>
        <dbReference type="EMBL" id="MXO84564.1"/>
    </source>
</evidence>
<comment type="caution">
    <text evidence="10">The sequence shown here is derived from an EMBL/GenBank/DDBJ whole genome shotgun (WGS) entry which is preliminary data.</text>
</comment>
<evidence type="ECO:0000256" key="7">
    <source>
        <dbReference type="PIRSR" id="PIRSR001217-1"/>
    </source>
</evidence>
<dbReference type="InterPro" id="IPR004635">
    <property type="entry name" value="Pept_S49_SppA"/>
</dbReference>
<feature type="domain" description="Peptidase S49" evidence="9">
    <location>
        <begin position="126"/>
        <end position="270"/>
    </location>
</feature>
<dbReference type="Pfam" id="PF01343">
    <property type="entry name" value="Peptidase_S49"/>
    <property type="match status" value="2"/>
</dbReference>
<feature type="transmembrane region" description="Helical" evidence="8">
    <location>
        <begin position="17"/>
        <end position="36"/>
    </location>
</feature>
<dbReference type="AlphaFoldDB" id="A0A844ZAL9"/>
<sequence length="625" mass="66966">MTFAGKVWRLLVGVKDALVLVFMLLFFWALFAILTARPSPAQIREGALLVELDGVIVEEASLIDPLSALLATQAPVNEYQARDLVRAIDAAADDERIKAVVLDLDTFLGGGQVHLSEVGAALDRVRQAGKPVLSFATAYADDGLMLASHASEIWLDPMGGAVISGPGGNRLYYADLLERLNVNARVYRVGTYKSAVEPFTRNSMSPEAREDAQALYGALWQEWRANVAKARPGADVARVADSPAEWVQAFEGDIARAALDAKLVDKLGSRYEFDTYVAGLVGEGIDGPNSFAHSELGPWLAENEVVNSGRPIGVVTIAGEIVDGEAGPGTAGGERISDILDEALDDNLAGLVVRVDSPGGSVLASEEIRRAILRHKARGIPVAVSMANVAASGGYWVSTPGDRIFAEPETITGSIGIFTVIPTFEQLANEYGVTADGVRTTPLSGQPDLVAGFNPETDAIIQAGIEDGYRDFISRVAAARNMTPARVNEIAQGRVWDGGTARQIRLVDQYGGLEDALAWVARKAALGEDWHPRYLGTEASTYDTLLRQIFFDGDSEARRSGSRDIVALMSERHGSLVDQVLADVARLQSRKGMQAYCLECPASGKPVEPDRTSSGWLATIFSVLN</sequence>
<dbReference type="NCBIfam" id="TIGR00706">
    <property type="entry name" value="SppA_dom"/>
    <property type="match status" value="1"/>
</dbReference>
<dbReference type="Proteomes" id="UP000433104">
    <property type="component" value="Unassembled WGS sequence"/>
</dbReference>
<name>A0A844ZAL9_9SPHN</name>
<dbReference type="EMBL" id="WTYW01000001">
    <property type="protein sequence ID" value="MXO84564.1"/>
    <property type="molecule type" value="Genomic_DNA"/>
</dbReference>
<dbReference type="InterPro" id="IPR047217">
    <property type="entry name" value="S49_SppA_67K_type_N"/>
</dbReference>
<protein>
    <submittedName>
        <fullName evidence="10">Signal peptide peptidase SppA</fullName>
    </submittedName>
</protein>
<dbReference type="PIRSF" id="PIRSF001217">
    <property type="entry name" value="Protease_4_SppA"/>
    <property type="match status" value="1"/>
</dbReference>
<evidence type="ECO:0000256" key="5">
    <source>
        <dbReference type="ARBA" id="ARBA00022825"/>
    </source>
</evidence>
<evidence type="ECO:0000256" key="2">
    <source>
        <dbReference type="ARBA" id="ARBA00008683"/>
    </source>
</evidence>
<dbReference type="InterPro" id="IPR004634">
    <property type="entry name" value="Pept_S49_pIV"/>
</dbReference>
<evidence type="ECO:0000313" key="11">
    <source>
        <dbReference type="Proteomes" id="UP000433104"/>
    </source>
</evidence>
<gene>
    <name evidence="10" type="primary">sppA</name>
    <name evidence="10" type="ORF">GRI38_00760</name>
</gene>
<proteinExistence type="inferred from homology"/>
<dbReference type="PANTHER" id="PTHR33209:SF1">
    <property type="entry name" value="PEPTIDASE S49 DOMAIN-CONTAINING PROTEIN"/>
    <property type="match status" value="1"/>
</dbReference>
<keyword evidence="6 8" id="KW-0472">Membrane</keyword>
<dbReference type="InterPro" id="IPR029045">
    <property type="entry name" value="ClpP/crotonase-like_dom_sf"/>
</dbReference>
<keyword evidence="4" id="KW-0378">Hydrolase</keyword>
<accession>A0A844ZAL9</accession>
<feature type="domain" description="Peptidase S49" evidence="9">
    <location>
        <begin position="376"/>
        <end position="525"/>
    </location>
</feature>
<dbReference type="Gene3D" id="3.90.226.10">
    <property type="entry name" value="2-enoyl-CoA Hydratase, Chain A, domain 1"/>
    <property type="match status" value="3"/>
</dbReference>
<dbReference type="Gene3D" id="6.20.330.10">
    <property type="match status" value="1"/>
</dbReference>
<dbReference type="RefSeq" id="WP_160681121.1">
    <property type="nucleotide sequence ID" value="NZ_WTYW01000001.1"/>
</dbReference>
<comment type="subcellular location">
    <subcellularLocation>
        <location evidence="1">Membrane</location>
    </subcellularLocation>
</comment>